<keyword evidence="2" id="KW-1185">Reference proteome</keyword>
<evidence type="ECO:0000313" key="1">
    <source>
        <dbReference type="EMBL" id="SEG59261.1"/>
    </source>
</evidence>
<accession>A0A1H6BEQ3</accession>
<dbReference type="AlphaFoldDB" id="A0A1H6BEQ3"/>
<gene>
    <name evidence="1" type="ORF">SAMN04488115_107186</name>
</gene>
<organism evidence="1 2">
    <name type="scientific">Bosea lathyri</name>
    <dbReference type="NCBI Taxonomy" id="1036778"/>
    <lineage>
        <taxon>Bacteria</taxon>
        <taxon>Pseudomonadati</taxon>
        <taxon>Pseudomonadota</taxon>
        <taxon>Alphaproteobacteria</taxon>
        <taxon>Hyphomicrobiales</taxon>
        <taxon>Boseaceae</taxon>
        <taxon>Bosea</taxon>
    </lineage>
</organism>
<dbReference type="Proteomes" id="UP000236743">
    <property type="component" value="Unassembled WGS sequence"/>
</dbReference>
<protein>
    <submittedName>
        <fullName evidence="1">Uncharacterized protein</fullName>
    </submittedName>
</protein>
<dbReference type="EMBL" id="FNUY01000007">
    <property type="protein sequence ID" value="SEG59261.1"/>
    <property type="molecule type" value="Genomic_DNA"/>
</dbReference>
<dbReference type="RefSeq" id="WP_103873775.1">
    <property type="nucleotide sequence ID" value="NZ_FNUY01000007.1"/>
</dbReference>
<reference evidence="1 2" key="1">
    <citation type="submission" date="2016-10" db="EMBL/GenBank/DDBJ databases">
        <authorList>
            <person name="de Groot N.N."/>
        </authorList>
    </citation>
    <scope>NUCLEOTIDE SEQUENCE [LARGE SCALE GENOMIC DNA]</scope>
    <source>
        <strain evidence="1 2">DSM 26656</strain>
    </source>
</reference>
<evidence type="ECO:0000313" key="2">
    <source>
        <dbReference type="Proteomes" id="UP000236743"/>
    </source>
</evidence>
<name>A0A1H6BEQ3_9HYPH</name>
<sequence>MSAGLQIINDAGTVQIDETYKNLCFRERRAISLSHSAGNAYHDIVITGRTVLVAMQSQYYAPFLLSTQFDGTNWTYRWGFTFLGAGYPSSGTAYLWIFDDAPPNPDSFGFEVYDAAGELIFQSNAKVLKISGVRGNASGFAGAAGRVLVPLILEASIYPVLVPVSGQYINHSLALLSAANAISPVQIPMSNGFVGYRSDGVFAAVDVTGYA</sequence>
<proteinExistence type="predicted"/>
<dbReference type="OrthoDB" id="8161473at2"/>